<evidence type="ECO:0000256" key="1">
    <source>
        <dbReference type="SAM" id="MobiDB-lite"/>
    </source>
</evidence>
<feature type="region of interest" description="Disordered" evidence="1">
    <location>
        <begin position="1084"/>
        <end position="1180"/>
    </location>
</feature>
<feature type="compositionally biased region" description="Acidic residues" evidence="1">
    <location>
        <begin position="1126"/>
        <end position="1161"/>
    </location>
</feature>
<protein>
    <submittedName>
        <fullName evidence="2">Uncharacterized protein</fullName>
    </submittedName>
</protein>
<name>A0A9P5PF45_9AGAR</name>
<sequence>MEYFYALHAFMSENDDEVPFRAGERIQVLEKDNSYGQEGGRVIPAKLRYTAPDLGSTSGTLQPLNEERSRSTRSSTFALSFFIPNQLKYLSLYPSPITAPQRHIWDSFIQTREKFTKPEITSDILLELNEVNVLKNEPGIKAFGNRPRIIHAIRADEATYAMLRSTGVPGPGTRVRSSSCGPSTCWSIATSPSELPLVADIGKGLDRGIPYALNAGGTVMETDLVERCREGFECNRHERKGNYAQRVGAAPGILELGITRSILWIIICHSTHRVAALANKNILELLTPKDQRPISRRSPYLTVEPARAWDQMPSFGQLFGFSSITPSGCGFAYVRPSFYSVLAQPVRYYFDSFALPVNAPASQTRIVVEEWQKNGKLLPRNGTCGKLQCICGNPAHARYSHYIQRKLIAEQNPHPPPDTDAYPDPEPEPQWELARAKAKAAKAEAKVKAKPSITKAKASSTKETAAKPAEKRKRRNVVYSSDSEDGEEDVGGGKRICTGSTGEPDDNGKESAENDGSKAGEDEEMDSGSLWGDNTDKESEAEDRGGWSGGLRERARSTRTRSSDGEEDDEMGYGGDRDDSGSVYSDDGERSESDDDGVFIPTVLHSRFKGHAPAPNKYMSYQNALGKWVFSLQESDGLFTYLHPQGSFTCSEHLPGRHDNYRDVSCAVVSWLGLSYEHTLDGFACATSHNMLGLQELKIFVNKPEFTKFFTITKEGPKHTAEGQLGARRLLTHLQSSFPKLLPDITAIVDRASKVLLSRPIPYLKPPIKTITCHFCHSELPSDQWRGHLRDGSKSCIRDDAQRALPKVHKVSRWSQSLLGGREKRQSRAFFVEDYHGVTYQSKSSARETAHHLPQSMQQERPPYLPENMWLFLISIEYRPTLSDIRQARGEGLDPTVLTDIVAPPLSVVKKYDEGTRDRKREEALVICANFFPLYLKHASTGVKDAHGFTKMLKKYSGLNYRIFKAESSYKTYGRVATDIISFMLRWRDSRRLTELIPLRMDEKLLKAFERLEKRVYANPSRVSLDTLSPLLHTIIIRLIRSPNPSLTKELTLIEHARVLCASTFLAMSNGGWRISYHLPVSSDTDGTGEKGNLDNTNGGLHNANGELDDAASGLDNTDDKLSDSESSEDTDSDDSSETESEDFSDQSEDSPESEPEDSMDESLALDPPDSSEDGPRPNLRDLVSVQAKTDNQFGNESKKALKQFLRKDRHTTRTVFGIIHEIWKEADSWSRAVKGHKTFRVHPCNLRFTYSINAKTKFEFPLTDFSKNYNLELEALQQAFKKLVPLSLQEKFLQSFAISNLFDDIRSHQSIFKQQQNKGYIGNFVEELKEQLWHTKTHGRDLANKDNIWNWIDDVEALQEHLIRGIFPTMGVTLRATQGGALSYDSSGSYIRCLRIIDGLVCLVGPLSKVDNDKQRRCFFSLKADMAWYLLFYLGVLRPVVISLIQEPVINNSAPVKDLEHYIFAKLGRLTQLRACYRFEGTEIDACLKANLLGLDTNSLRHVTTGILRHWRPDLDLPSERTDDPTSTSVLDLQGQHTSRVSRMHYARTPYMNATLFNKAELNAQLKVSHAMQNLDEVVRNGGKATQVQNINHVDALRRNGNLAWMKAKDFVMAKRPGYDIASGDEEDVQTRCEKLLIARPFLLGPKAKAPKGNWVAGWNTLGDQVLLEVSAALAKGYILEAPAAEIHVGYSAKLIAQAVYLICAAINEWSSGIHVPTNWESDPHREDRVSEIEGAILTFRRTKQERWTEFRGKLDTFLLSGPSPVALPGWSKAPFFNAGLFDAVEPDSDPEKAADDTPEKTADLGAILDRQIEDEREANHQMVLAAQRDETELHRKRKEEKEKHRKEKKERKEQKEKRKAKVAEKKGKGLDQNVPESSKSAGKRRRAEENPRRTNEAEGGNSPKRRRLQDLATQ</sequence>
<reference evidence="2" key="1">
    <citation type="submission" date="2020-11" db="EMBL/GenBank/DDBJ databases">
        <authorList>
            <consortium name="DOE Joint Genome Institute"/>
            <person name="Ahrendt S."/>
            <person name="Riley R."/>
            <person name="Andreopoulos W."/>
            <person name="Labutti K."/>
            <person name="Pangilinan J."/>
            <person name="Ruiz-Duenas F.J."/>
            <person name="Barrasa J.M."/>
            <person name="Sanchez-Garcia M."/>
            <person name="Camarero S."/>
            <person name="Miyauchi S."/>
            <person name="Serrano A."/>
            <person name="Linde D."/>
            <person name="Babiker R."/>
            <person name="Drula E."/>
            <person name="Ayuso-Fernandez I."/>
            <person name="Pacheco R."/>
            <person name="Padilla G."/>
            <person name="Ferreira P."/>
            <person name="Barriuso J."/>
            <person name="Kellner H."/>
            <person name="Castanera R."/>
            <person name="Alfaro M."/>
            <person name="Ramirez L."/>
            <person name="Pisabarro A.G."/>
            <person name="Kuo A."/>
            <person name="Tritt A."/>
            <person name="Lipzen A."/>
            <person name="He G."/>
            <person name="Yan M."/>
            <person name="Ng V."/>
            <person name="Cullen D."/>
            <person name="Martin F."/>
            <person name="Rosso M.-N."/>
            <person name="Henrissat B."/>
            <person name="Hibbett D."/>
            <person name="Martinez A.T."/>
            <person name="Grigoriev I.V."/>
        </authorList>
    </citation>
    <scope>NUCLEOTIDE SEQUENCE</scope>
    <source>
        <strain evidence="2">AH 40177</strain>
    </source>
</reference>
<feature type="compositionally biased region" description="Basic and acidic residues" evidence="1">
    <location>
        <begin position="506"/>
        <end position="520"/>
    </location>
</feature>
<feature type="compositionally biased region" description="Low complexity" evidence="1">
    <location>
        <begin position="450"/>
        <end position="463"/>
    </location>
</feature>
<dbReference type="Gene3D" id="2.30.30.40">
    <property type="entry name" value="SH3 Domains"/>
    <property type="match status" value="1"/>
</dbReference>
<dbReference type="SUPFAM" id="SSF50044">
    <property type="entry name" value="SH3-domain"/>
    <property type="match status" value="1"/>
</dbReference>
<dbReference type="OrthoDB" id="3049338at2759"/>
<feature type="region of interest" description="Disordered" evidence="1">
    <location>
        <begin position="1826"/>
        <end position="1916"/>
    </location>
</feature>
<feature type="compositionally biased region" description="Basic and acidic residues" evidence="1">
    <location>
        <begin position="534"/>
        <end position="564"/>
    </location>
</feature>
<dbReference type="InterPro" id="IPR036028">
    <property type="entry name" value="SH3-like_dom_sf"/>
</dbReference>
<organism evidence="2 3">
    <name type="scientific">Rhodocollybia butyracea</name>
    <dbReference type="NCBI Taxonomy" id="206335"/>
    <lineage>
        <taxon>Eukaryota</taxon>
        <taxon>Fungi</taxon>
        <taxon>Dikarya</taxon>
        <taxon>Basidiomycota</taxon>
        <taxon>Agaricomycotina</taxon>
        <taxon>Agaricomycetes</taxon>
        <taxon>Agaricomycetidae</taxon>
        <taxon>Agaricales</taxon>
        <taxon>Marasmiineae</taxon>
        <taxon>Omphalotaceae</taxon>
        <taxon>Rhodocollybia</taxon>
    </lineage>
</organism>
<evidence type="ECO:0000313" key="3">
    <source>
        <dbReference type="Proteomes" id="UP000772434"/>
    </source>
</evidence>
<feature type="region of interest" description="Disordered" evidence="1">
    <location>
        <begin position="410"/>
        <end position="598"/>
    </location>
</feature>
<proteinExistence type="predicted"/>
<feature type="region of interest" description="Disordered" evidence="1">
    <location>
        <begin position="1784"/>
        <end position="1803"/>
    </location>
</feature>
<dbReference type="Proteomes" id="UP000772434">
    <property type="component" value="Unassembled WGS sequence"/>
</dbReference>
<gene>
    <name evidence="2" type="ORF">BDP27DRAFT_1368608</name>
</gene>
<dbReference type="CDD" id="cd00174">
    <property type="entry name" value="SH3"/>
    <property type="match status" value="1"/>
</dbReference>
<dbReference type="EMBL" id="JADNRY010000164">
    <property type="protein sequence ID" value="KAF9062708.1"/>
    <property type="molecule type" value="Genomic_DNA"/>
</dbReference>
<feature type="compositionally biased region" description="Basic residues" evidence="1">
    <location>
        <begin position="1836"/>
        <end position="1851"/>
    </location>
</feature>
<feature type="compositionally biased region" description="Basic and acidic residues" evidence="1">
    <location>
        <begin position="1888"/>
        <end position="1898"/>
    </location>
</feature>
<feature type="compositionally biased region" description="Basic and acidic residues" evidence="1">
    <location>
        <begin position="1791"/>
        <end position="1803"/>
    </location>
</feature>
<accession>A0A9P5PF45</accession>
<comment type="caution">
    <text evidence="2">The sequence shown here is derived from an EMBL/GenBank/DDBJ whole genome shotgun (WGS) entry which is preliminary data.</text>
</comment>
<evidence type="ECO:0000313" key="2">
    <source>
        <dbReference type="EMBL" id="KAF9062708.1"/>
    </source>
</evidence>
<feature type="compositionally biased region" description="Basic and acidic residues" evidence="1">
    <location>
        <begin position="1852"/>
        <end position="1871"/>
    </location>
</feature>
<keyword evidence="3" id="KW-1185">Reference proteome</keyword>